<evidence type="ECO:0000256" key="5">
    <source>
        <dbReference type="ARBA" id="ARBA00023136"/>
    </source>
</evidence>
<evidence type="ECO:0000256" key="7">
    <source>
        <dbReference type="ARBA" id="ARBA00074139"/>
    </source>
</evidence>
<protein>
    <recommendedName>
        <fullName evidence="7">Putative tartrate transporter</fullName>
    </recommendedName>
</protein>
<comment type="subcellular location">
    <subcellularLocation>
        <location evidence="1">Membrane</location>
        <topology evidence="1">Multi-pass membrane protein</topology>
    </subcellularLocation>
</comment>
<feature type="transmembrane region" description="Helical" evidence="8">
    <location>
        <begin position="151"/>
        <end position="174"/>
    </location>
</feature>
<organism evidence="10 11">
    <name type="scientific">Caballeronia mineralivorans PML1(12)</name>
    <dbReference type="NCBI Taxonomy" id="908627"/>
    <lineage>
        <taxon>Bacteria</taxon>
        <taxon>Pseudomonadati</taxon>
        <taxon>Pseudomonadota</taxon>
        <taxon>Betaproteobacteria</taxon>
        <taxon>Burkholderiales</taxon>
        <taxon>Burkholderiaceae</taxon>
        <taxon>Caballeronia</taxon>
    </lineage>
</organism>
<accession>A0A0J1CKW2</accession>
<evidence type="ECO:0000256" key="3">
    <source>
        <dbReference type="ARBA" id="ARBA00022692"/>
    </source>
</evidence>
<feature type="transmembrane region" description="Helical" evidence="8">
    <location>
        <begin position="410"/>
        <end position="430"/>
    </location>
</feature>
<dbReference type="CDD" id="cd17319">
    <property type="entry name" value="MFS_ExuT_GudP_like"/>
    <property type="match status" value="1"/>
</dbReference>
<feature type="transmembrane region" description="Helical" evidence="8">
    <location>
        <begin position="61"/>
        <end position="81"/>
    </location>
</feature>
<dbReference type="RefSeq" id="WP_047897074.1">
    <property type="nucleotide sequence ID" value="NZ_AEJF01000223.1"/>
</dbReference>
<evidence type="ECO:0000256" key="6">
    <source>
        <dbReference type="ARBA" id="ARBA00058119"/>
    </source>
</evidence>
<feature type="transmembrane region" description="Helical" evidence="8">
    <location>
        <begin position="376"/>
        <end position="398"/>
    </location>
</feature>
<dbReference type="PANTHER" id="PTHR43791">
    <property type="entry name" value="PERMEASE-RELATED"/>
    <property type="match status" value="1"/>
</dbReference>
<dbReference type="InterPro" id="IPR011701">
    <property type="entry name" value="MFS"/>
</dbReference>
<comment type="function">
    <text evidence="6">Component of the tartrate utilization system and may allow entry of tartrate and tartrate dehydrogenase.</text>
</comment>
<sequence>MSTQTPAIRIPDSAASNSIYSRVTWRFMPLLFVCYVVAYLDRVNVGFAKLQMLSDLNFSEAMYGFGAGIFFIGYFFFEVPSNLLLHRLGARRWIARIMLTWAVLSAATAWVSTPATFYVLRFFLGVAEAGFFPGLVLYLTYWFPAHRRGKMVAFLMAGNPVAGIVGGPISGFIMQRLAGNAGLAGWQWLFILEAAPALVLAVIIFWFLDDRVKDAKWLPVQEREFIASEIEAEGRTKSHGSVREVFTSLKVWILCAILFGIVMGSYAVGFWQPTIIKGSGITDAFTIGLLTVVPYLAALISMILVGRHADRKRERRWHVVIPQCVAAAGFVICAYAGNNTYIALLGLTLAASGVITALPMFWALPTSFLGGTGAAAGIALINSTGNLAGFVSPALVGWLKTITHSLDSSLFLIAGSLLVSACLILTQLPAKLVNK</sequence>
<evidence type="ECO:0000313" key="10">
    <source>
        <dbReference type="EMBL" id="KLU21357.1"/>
    </source>
</evidence>
<evidence type="ECO:0000313" key="11">
    <source>
        <dbReference type="Proteomes" id="UP000035963"/>
    </source>
</evidence>
<evidence type="ECO:0000256" key="8">
    <source>
        <dbReference type="SAM" id="Phobius"/>
    </source>
</evidence>
<evidence type="ECO:0000259" key="9">
    <source>
        <dbReference type="PROSITE" id="PS50850"/>
    </source>
</evidence>
<dbReference type="PANTHER" id="PTHR43791:SF36">
    <property type="entry name" value="TRANSPORTER, PUTATIVE (AFU_ORTHOLOGUE AFUA_6G08340)-RELATED"/>
    <property type="match status" value="1"/>
</dbReference>
<dbReference type="FunFam" id="1.20.1250.20:FF:000018">
    <property type="entry name" value="MFS transporter permease"/>
    <property type="match status" value="1"/>
</dbReference>
<dbReference type="Gene3D" id="1.20.1250.20">
    <property type="entry name" value="MFS general substrate transporter like domains"/>
    <property type="match status" value="2"/>
</dbReference>
<name>A0A0J1CKW2_9BURK</name>
<feature type="transmembrane region" description="Helical" evidence="8">
    <location>
        <begin position="186"/>
        <end position="208"/>
    </location>
</feature>
<evidence type="ECO:0000256" key="2">
    <source>
        <dbReference type="ARBA" id="ARBA00022448"/>
    </source>
</evidence>
<feature type="transmembrane region" description="Helical" evidence="8">
    <location>
        <begin position="251"/>
        <end position="272"/>
    </location>
</feature>
<dbReference type="InterPro" id="IPR036259">
    <property type="entry name" value="MFS_trans_sf"/>
</dbReference>
<dbReference type="AlphaFoldDB" id="A0A0J1CKW2"/>
<evidence type="ECO:0000256" key="1">
    <source>
        <dbReference type="ARBA" id="ARBA00004141"/>
    </source>
</evidence>
<keyword evidence="5 8" id="KW-0472">Membrane</keyword>
<proteinExistence type="predicted"/>
<dbReference type="PROSITE" id="PS50850">
    <property type="entry name" value="MFS"/>
    <property type="match status" value="1"/>
</dbReference>
<dbReference type="EMBL" id="AEJF01000223">
    <property type="protein sequence ID" value="KLU21357.1"/>
    <property type="molecule type" value="Genomic_DNA"/>
</dbReference>
<feature type="transmembrane region" description="Helical" evidence="8">
    <location>
        <begin position="284"/>
        <end position="305"/>
    </location>
</feature>
<keyword evidence="4 8" id="KW-1133">Transmembrane helix</keyword>
<evidence type="ECO:0000256" key="4">
    <source>
        <dbReference type="ARBA" id="ARBA00022989"/>
    </source>
</evidence>
<dbReference type="PATRIC" id="fig|908627.4.peg.8148"/>
<comment type="caution">
    <text evidence="10">The sequence shown here is derived from an EMBL/GenBank/DDBJ whole genome shotgun (WGS) entry which is preliminary data.</text>
</comment>
<dbReference type="SUPFAM" id="SSF103473">
    <property type="entry name" value="MFS general substrate transporter"/>
    <property type="match status" value="1"/>
</dbReference>
<gene>
    <name evidence="10" type="ORF">EOS_36400</name>
</gene>
<dbReference type="Proteomes" id="UP000035963">
    <property type="component" value="Unassembled WGS sequence"/>
</dbReference>
<feature type="domain" description="Major facilitator superfamily (MFS) profile" evidence="9">
    <location>
        <begin position="27"/>
        <end position="433"/>
    </location>
</feature>
<reference evidence="10 11" key="1">
    <citation type="journal article" date="2015" name="Genome Announc.">
        <title>Draft Genome Sequence of Burkholderia sp. Strain PML1(12), an Ectomycorrhizosphere-Inhabiting Bacterium with Effective Mineral-Weathering Ability.</title>
        <authorList>
            <person name="Uroz S."/>
            <person name="Oger P."/>
        </authorList>
    </citation>
    <scope>NUCLEOTIDE SEQUENCE [LARGE SCALE GENOMIC DNA]</scope>
    <source>
        <strain evidence="11">PML1(12)</strain>
    </source>
</reference>
<feature type="transmembrane region" description="Helical" evidence="8">
    <location>
        <begin position="93"/>
        <end position="112"/>
    </location>
</feature>
<feature type="transmembrane region" description="Helical" evidence="8">
    <location>
        <begin position="23"/>
        <end position="41"/>
    </location>
</feature>
<keyword evidence="3 8" id="KW-0812">Transmembrane</keyword>
<feature type="transmembrane region" description="Helical" evidence="8">
    <location>
        <begin position="118"/>
        <end position="139"/>
    </location>
</feature>
<dbReference type="InterPro" id="IPR020846">
    <property type="entry name" value="MFS_dom"/>
</dbReference>
<dbReference type="Pfam" id="PF07690">
    <property type="entry name" value="MFS_1"/>
    <property type="match status" value="1"/>
</dbReference>
<dbReference type="FunFam" id="1.20.1250.20:FF:000126">
    <property type="entry name" value="MFS transporter permease"/>
    <property type="match status" value="1"/>
</dbReference>
<dbReference type="GO" id="GO:0005886">
    <property type="term" value="C:plasma membrane"/>
    <property type="evidence" value="ECO:0007669"/>
    <property type="project" value="TreeGrafter"/>
</dbReference>
<feature type="transmembrane region" description="Helical" evidence="8">
    <location>
        <begin position="343"/>
        <end position="364"/>
    </location>
</feature>
<dbReference type="GO" id="GO:0022857">
    <property type="term" value="F:transmembrane transporter activity"/>
    <property type="evidence" value="ECO:0007669"/>
    <property type="project" value="InterPro"/>
</dbReference>
<keyword evidence="2" id="KW-0813">Transport</keyword>
<keyword evidence="11" id="KW-1185">Reference proteome</keyword>